<gene>
    <name evidence="1" type="ORF">SAMN05660690_1502</name>
</gene>
<dbReference type="EMBL" id="FMZF01000002">
    <property type="protein sequence ID" value="SDC45440.1"/>
    <property type="molecule type" value="Genomic_DNA"/>
</dbReference>
<evidence type="ECO:0000313" key="2">
    <source>
        <dbReference type="Proteomes" id="UP000199416"/>
    </source>
</evidence>
<sequence>MRYQQDLQVALRDRLRRLMTTSYTAYGHEAALVCDWISNQPGLRAILTDIAGAEPDVTVDDWEQACAQAQNLVWLTRTEGGRARLIWEWLKLVAEDEAPAHNRPMTMISGERNINTILREVTEAVVMPLFDYLGERIGSESSVLYYLERYVRRVEWFDREDLYERYSANTRQGEKVYDDHLRRFLFDQGLDMPFSQPKSASGLSDVIGELDTDDPLVCEVKVFDAGSHDKRGIASGVHQVIHYAQDYGKSAAYLVVINLSGRTLELPTDGTGKQWPPFVDIGGVRVHLIAVRALPTVSASKMGKARPVIITREDLADPDL</sequence>
<dbReference type="OrthoDB" id="1452260at2"/>
<name>A0A1G6LQA5_9ACTN</name>
<keyword evidence="2" id="KW-1185">Reference proteome</keyword>
<dbReference type="RefSeq" id="WP_091364784.1">
    <property type="nucleotide sequence ID" value="NZ_FMZF01000002.1"/>
</dbReference>
<organism evidence="1 2">
    <name type="scientific">Geodermatophilus telluris</name>
    <dbReference type="NCBI Taxonomy" id="1190417"/>
    <lineage>
        <taxon>Bacteria</taxon>
        <taxon>Bacillati</taxon>
        <taxon>Actinomycetota</taxon>
        <taxon>Actinomycetes</taxon>
        <taxon>Geodermatophilales</taxon>
        <taxon>Geodermatophilaceae</taxon>
        <taxon>Geodermatophilus</taxon>
    </lineage>
</organism>
<dbReference type="AlphaFoldDB" id="A0A1G6LQA5"/>
<accession>A0A1G6LQA5</accession>
<protein>
    <submittedName>
        <fullName evidence="1">Uncharacterized protein</fullName>
    </submittedName>
</protein>
<dbReference type="Proteomes" id="UP000199416">
    <property type="component" value="Unassembled WGS sequence"/>
</dbReference>
<evidence type="ECO:0000313" key="1">
    <source>
        <dbReference type="EMBL" id="SDC45440.1"/>
    </source>
</evidence>
<reference evidence="2" key="1">
    <citation type="submission" date="2016-10" db="EMBL/GenBank/DDBJ databases">
        <authorList>
            <person name="Varghese N."/>
            <person name="Submissions S."/>
        </authorList>
    </citation>
    <scope>NUCLEOTIDE SEQUENCE [LARGE SCALE GENOMIC DNA]</scope>
    <source>
        <strain evidence="2">DSM 45421</strain>
    </source>
</reference>
<proteinExistence type="predicted"/>